<evidence type="ECO:0000256" key="2">
    <source>
        <dbReference type="ARBA" id="ARBA00022475"/>
    </source>
</evidence>
<evidence type="ECO:0000313" key="7">
    <source>
        <dbReference type="EMBL" id="VAW29591.1"/>
    </source>
</evidence>
<name>A0A3B0UEZ3_9ZZZZ</name>
<keyword evidence="2" id="KW-1003">Cell membrane</keyword>
<keyword evidence="4 6" id="KW-1133">Transmembrane helix</keyword>
<dbReference type="PANTHER" id="PTHR34584:SF1">
    <property type="entry name" value="NA(+)_H(+) ANTIPORTER SUBUNIT E1"/>
    <property type="match status" value="1"/>
</dbReference>
<dbReference type="InterPro" id="IPR002758">
    <property type="entry name" value="Cation_antiport_E"/>
</dbReference>
<dbReference type="AlphaFoldDB" id="A0A3B0UEZ3"/>
<gene>
    <name evidence="7" type="ORF">MNBD_BACTEROID07-1384</name>
</gene>
<accession>A0A3B0UEZ3</accession>
<evidence type="ECO:0000256" key="5">
    <source>
        <dbReference type="ARBA" id="ARBA00023136"/>
    </source>
</evidence>
<sequence length="170" mass="19652">MQGLTFNQKLGRFILNWIFLMLVWLMFTSTLFWQEVLVGAIVTMLLSLASIRLFTCCDLSLLNPVRIFWMVWYFFVFLKLLIIANFDVARRVLSPSLPINPGIVKFKTKLTTNYSKMVLANSITLTPGTLSVDVVGDTFYIHWIDVETTDPEEAFKIIAEPFEKILLKIF</sequence>
<dbReference type="GO" id="GO:0005886">
    <property type="term" value="C:plasma membrane"/>
    <property type="evidence" value="ECO:0007669"/>
    <property type="project" value="UniProtKB-SubCell"/>
</dbReference>
<feature type="transmembrane region" description="Helical" evidence="6">
    <location>
        <begin position="67"/>
        <end position="86"/>
    </location>
</feature>
<feature type="transmembrane region" description="Helical" evidence="6">
    <location>
        <begin position="12"/>
        <end position="30"/>
    </location>
</feature>
<dbReference type="Pfam" id="PF01899">
    <property type="entry name" value="MNHE"/>
    <property type="match status" value="1"/>
</dbReference>
<dbReference type="EMBL" id="UOET01000385">
    <property type="protein sequence ID" value="VAW29591.1"/>
    <property type="molecule type" value="Genomic_DNA"/>
</dbReference>
<evidence type="ECO:0000256" key="4">
    <source>
        <dbReference type="ARBA" id="ARBA00022989"/>
    </source>
</evidence>
<dbReference type="PANTHER" id="PTHR34584">
    <property type="entry name" value="NA(+)/H(+) ANTIPORTER SUBUNIT E1"/>
    <property type="match status" value="1"/>
</dbReference>
<keyword evidence="5 6" id="KW-0472">Membrane</keyword>
<evidence type="ECO:0000256" key="3">
    <source>
        <dbReference type="ARBA" id="ARBA00022692"/>
    </source>
</evidence>
<evidence type="ECO:0000256" key="6">
    <source>
        <dbReference type="SAM" id="Phobius"/>
    </source>
</evidence>
<evidence type="ECO:0000256" key="1">
    <source>
        <dbReference type="ARBA" id="ARBA00004651"/>
    </source>
</evidence>
<organism evidence="7">
    <name type="scientific">hydrothermal vent metagenome</name>
    <dbReference type="NCBI Taxonomy" id="652676"/>
    <lineage>
        <taxon>unclassified sequences</taxon>
        <taxon>metagenomes</taxon>
        <taxon>ecological metagenomes</taxon>
    </lineage>
</organism>
<dbReference type="GO" id="GO:0008324">
    <property type="term" value="F:monoatomic cation transmembrane transporter activity"/>
    <property type="evidence" value="ECO:0007669"/>
    <property type="project" value="InterPro"/>
</dbReference>
<reference evidence="7" key="1">
    <citation type="submission" date="2018-06" db="EMBL/GenBank/DDBJ databases">
        <authorList>
            <person name="Zhirakovskaya E."/>
        </authorList>
    </citation>
    <scope>NUCLEOTIDE SEQUENCE</scope>
</reference>
<dbReference type="PIRSF" id="PIRSF019239">
    <property type="entry name" value="MrpE"/>
    <property type="match status" value="1"/>
</dbReference>
<feature type="transmembrane region" description="Helical" evidence="6">
    <location>
        <begin position="36"/>
        <end position="55"/>
    </location>
</feature>
<protein>
    <submittedName>
        <fullName evidence="7">Na(+) H(+) antiporter subunit E</fullName>
    </submittedName>
</protein>
<proteinExistence type="predicted"/>
<keyword evidence="3 6" id="KW-0812">Transmembrane</keyword>
<comment type="subcellular location">
    <subcellularLocation>
        <location evidence="1">Cell membrane</location>
        <topology evidence="1">Multi-pass membrane protein</topology>
    </subcellularLocation>
</comment>